<protein>
    <recommendedName>
        <fullName evidence="3">DUF3861 domain-containing protein</fullName>
    </recommendedName>
</protein>
<evidence type="ECO:0000313" key="1">
    <source>
        <dbReference type="EMBL" id="AJE46488.1"/>
    </source>
</evidence>
<dbReference type="KEGG" id="cid:P73_1773"/>
<dbReference type="RefSeq" id="WP_043869358.1">
    <property type="nucleotide sequence ID" value="NZ_CP004393.1"/>
</dbReference>
<evidence type="ECO:0008006" key="3">
    <source>
        <dbReference type="Google" id="ProtNLM"/>
    </source>
</evidence>
<dbReference type="Gene3D" id="3.10.20.850">
    <property type="entry name" value="Protein of unknown function DUF3861"/>
    <property type="match status" value="1"/>
</dbReference>
<dbReference type="AlphaFoldDB" id="A0A0B5DSH5"/>
<dbReference type="Proteomes" id="UP000031521">
    <property type="component" value="Chromosome"/>
</dbReference>
<proteinExistence type="predicted"/>
<dbReference type="Pfam" id="PF12977">
    <property type="entry name" value="DUF3861"/>
    <property type="match status" value="1"/>
</dbReference>
<dbReference type="InterPro" id="IPR024476">
    <property type="entry name" value="DUF3861"/>
</dbReference>
<evidence type="ECO:0000313" key="2">
    <source>
        <dbReference type="Proteomes" id="UP000031521"/>
    </source>
</evidence>
<accession>A0A0B5DSH5</accession>
<keyword evidence="2" id="KW-1185">Reference proteome</keyword>
<organism evidence="1 2">
    <name type="scientific">Celeribacter indicus</name>
    <dbReference type="NCBI Taxonomy" id="1208324"/>
    <lineage>
        <taxon>Bacteria</taxon>
        <taxon>Pseudomonadati</taxon>
        <taxon>Pseudomonadota</taxon>
        <taxon>Alphaproteobacteria</taxon>
        <taxon>Rhodobacterales</taxon>
        <taxon>Roseobacteraceae</taxon>
        <taxon>Celeribacter</taxon>
    </lineage>
</organism>
<dbReference type="HOGENOM" id="CLU_162534_0_0_5"/>
<gene>
    <name evidence="1" type="ORF">P73_1773</name>
</gene>
<dbReference type="STRING" id="1208324.P73_1773"/>
<dbReference type="OrthoDB" id="119700at2"/>
<reference evidence="1 2" key="1">
    <citation type="journal article" date="2014" name="Int. J. Syst. Evol. Microbiol.">
        <title>Celeribacter indicus sp. nov., a polycyclic aromatic hydrocarbon-degrading bacterium from deep-sea sediment and reclassification of Huaishuia halophila as Celeribacter halophilus comb. nov.</title>
        <authorList>
            <person name="Lai Q."/>
            <person name="Cao J."/>
            <person name="Yuan J."/>
            <person name="Li F."/>
            <person name="Shao Z."/>
        </authorList>
    </citation>
    <scope>NUCLEOTIDE SEQUENCE [LARGE SCALE GENOMIC DNA]</scope>
    <source>
        <strain evidence="1">P73</strain>
    </source>
</reference>
<dbReference type="InterPro" id="IPR038194">
    <property type="entry name" value="DUF3861_sf"/>
</dbReference>
<name>A0A0B5DSH5_9RHOB</name>
<sequence>MTHHYTISIAAAGKEHEPALVFAVESHDDLVATVERVRSADIVSEKEAPALAIGLKLLGEVIIRHRDEPMFAELWKTVPGLIKSIKAR</sequence>
<dbReference type="EMBL" id="CP004393">
    <property type="protein sequence ID" value="AJE46488.1"/>
    <property type="molecule type" value="Genomic_DNA"/>
</dbReference>